<dbReference type="GO" id="GO:0016020">
    <property type="term" value="C:membrane"/>
    <property type="evidence" value="ECO:0007669"/>
    <property type="project" value="UniProtKB-SubCell"/>
</dbReference>
<dbReference type="EMBL" id="JAGXEW010000900">
    <property type="protein sequence ID" value="KAK1134395.1"/>
    <property type="molecule type" value="Genomic_DNA"/>
</dbReference>
<keyword evidence="5 7" id="KW-1133">Transmembrane helix</keyword>
<evidence type="ECO:0000256" key="6">
    <source>
        <dbReference type="ARBA" id="ARBA00023136"/>
    </source>
</evidence>
<name>A0AAD8CE94_ACIOX</name>
<comment type="caution">
    <text evidence="8">The sequence shown here is derived from an EMBL/GenBank/DDBJ whole genome shotgun (WGS) entry which is preliminary data.</text>
</comment>
<dbReference type="PANTHER" id="PTHR22800:SF252">
    <property type="entry name" value="NATURAL KILLER CELLS ANTIGEN CD94"/>
    <property type="match status" value="1"/>
</dbReference>
<accession>A0AAD8CE94</accession>
<dbReference type="Gene3D" id="3.10.100.10">
    <property type="entry name" value="Mannose-Binding Protein A, subunit A"/>
    <property type="match status" value="1"/>
</dbReference>
<keyword evidence="6 7" id="KW-0472">Membrane</keyword>
<dbReference type="InterPro" id="IPR050919">
    <property type="entry name" value="NKG2/CD94_NK_receptors"/>
</dbReference>
<keyword evidence="9" id="KW-1185">Reference proteome</keyword>
<evidence type="ECO:0000313" key="8">
    <source>
        <dbReference type="EMBL" id="KAK1134395.1"/>
    </source>
</evidence>
<dbReference type="PANTHER" id="PTHR22800">
    <property type="entry name" value="C-TYPE LECTIN PROTEINS"/>
    <property type="match status" value="1"/>
</dbReference>
<dbReference type="InterPro" id="IPR016186">
    <property type="entry name" value="C-type_lectin-like/link_sf"/>
</dbReference>
<dbReference type="InterPro" id="IPR016187">
    <property type="entry name" value="CTDL_fold"/>
</dbReference>
<keyword evidence="3" id="KW-0430">Lectin</keyword>
<sequence>MFTSPVFCLSSLPGREDNIIYDTAKLPAASMVYSPVLYPELCSLSSDPTPLVSAAGKVSSNRQPALVLLVLCCLLLAAIISLAVYHFRTEEDPEKYTSLTTNYSSLLNQLQHNNRLNETHSELQKKWMQFNGKCYYFSTDTMDWNSSHDNCKSMGGHLVIIESKAEQVQFDHHLYRALFLKLMKHQAAFKKLLFSQLLKPLVD</sequence>
<dbReference type="AlphaFoldDB" id="A0AAD8CE94"/>
<reference evidence="8" key="1">
    <citation type="submission" date="2022-02" db="EMBL/GenBank/DDBJ databases">
        <title>Atlantic sturgeon de novo genome assembly.</title>
        <authorList>
            <person name="Stock M."/>
            <person name="Klopp C."/>
            <person name="Guiguen Y."/>
            <person name="Cabau C."/>
            <person name="Parinello H."/>
            <person name="Santidrian Yebra-Pimentel E."/>
            <person name="Kuhl H."/>
            <person name="Dirks R.P."/>
            <person name="Guessner J."/>
            <person name="Wuertz S."/>
            <person name="Du K."/>
            <person name="Schartl M."/>
        </authorList>
    </citation>
    <scope>NUCLEOTIDE SEQUENCE</scope>
    <source>
        <strain evidence="8">STURGEONOMICS-FGT-2020</strain>
        <tissue evidence="8">Whole blood</tissue>
    </source>
</reference>
<evidence type="ECO:0000256" key="1">
    <source>
        <dbReference type="ARBA" id="ARBA00004606"/>
    </source>
</evidence>
<dbReference type="GO" id="GO:0002223">
    <property type="term" value="P:stimulatory C-type lectin receptor signaling pathway"/>
    <property type="evidence" value="ECO:0007669"/>
    <property type="project" value="TreeGrafter"/>
</dbReference>
<keyword evidence="2 7" id="KW-0812">Transmembrane</keyword>
<protein>
    <submittedName>
        <fullName evidence="8">Hepatic lectin-like</fullName>
    </submittedName>
</protein>
<gene>
    <name evidence="8" type="primary">Clec4e</name>
    <name evidence="8" type="ORF">AOXY_G38272</name>
</gene>
<organism evidence="8 9">
    <name type="scientific">Acipenser oxyrinchus oxyrinchus</name>
    <dbReference type="NCBI Taxonomy" id="40147"/>
    <lineage>
        <taxon>Eukaryota</taxon>
        <taxon>Metazoa</taxon>
        <taxon>Chordata</taxon>
        <taxon>Craniata</taxon>
        <taxon>Vertebrata</taxon>
        <taxon>Euteleostomi</taxon>
        <taxon>Actinopterygii</taxon>
        <taxon>Chondrostei</taxon>
        <taxon>Acipenseriformes</taxon>
        <taxon>Acipenseridae</taxon>
        <taxon>Acipenser</taxon>
    </lineage>
</organism>
<keyword evidence="4" id="KW-0735">Signal-anchor</keyword>
<evidence type="ECO:0000256" key="2">
    <source>
        <dbReference type="ARBA" id="ARBA00022692"/>
    </source>
</evidence>
<evidence type="ECO:0000256" key="4">
    <source>
        <dbReference type="ARBA" id="ARBA00022968"/>
    </source>
</evidence>
<dbReference type="Proteomes" id="UP001230051">
    <property type="component" value="Unassembled WGS sequence"/>
</dbReference>
<evidence type="ECO:0000256" key="5">
    <source>
        <dbReference type="ARBA" id="ARBA00022989"/>
    </source>
</evidence>
<dbReference type="GO" id="GO:0045954">
    <property type="term" value="P:positive regulation of natural killer cell mediated cytotoxicity"/>
    <property type="evidence" value="ECO:0007669"/>
    <property type="project" value="TreeGrafter"/>
</dbReference>
<proteinExistence type="predicted"/>
<evidence type="ECO:0000256" key="7">
    <source>
        <dbReference type="SAM" id="Phobius"/>
    </source>
</evidence>
<dbReference type="GO" id="GO:0030246">
    <property type="term" value="F:carbohydrate binding"/>
    <property type="evidence" value="ECO:0007669"/>
    <property type="project" value="UniProtKB-KW"/>
</dbReference>
<evidence type="ECO:0000313" key="9">
    <source>
        <dbReference type="Proteomes" id="UP001230051"/>
    </source>
</evidence>
<comment type="subcellular location">
    <subcellularLocation>
        <location evidence="1">Membrane</location>
        <topology evidence="1">Single-pass type II membrane protein</topology>
    </subcellularLocation>
</comment>
<evidence type="ECO:0000256" key="3">
    <source>
        <dbReference type="ARBA" id="ARBA00022734"/>
    </source>
</evidence>
<dbReference type="SUPFAM" id="SSF56436">
    <property type="entry name" value="C-type lectin-like"/>
    <property type="match status" value="1"/>
</dbReference>
<feature type="transmembrane region" description="Helical" evidence="7">
    <location>
        <begin position="66"/>
        <end position="87"/>
    </location>
</feature>